<dbReference type="OrthoDB" id="426600at2759"/>
<evidence type="ECO:0000256" key="2">
    <source>
        <dbReference type="ARBA" id="ARBA00022692"/>
    </source>
</evidence>
<sequence>MREFSTQCCQRKRIRATLFATWELMTLSLVLVDTVLTPLTLAWPSSRRTPFRSTTFFQASPWIWSLDILMSFAPAILASSYSQKLLLAKKYLGSAFPLDVCLLSVDILVLFGIQDEGLRLLVLLRLVRFLKMQRVITTFEYKLAERGSTKVVSCLVILQCIATILIVNHILACLLFYVGHLGKISNRKNWIEFYEVLEQTQYSQYMTCFNWVIAEYTPAPFPYKPQNEMEQTFIIVIILTCLPLLGSQIGKISGTLNLMKEKARERDMVRRELRRWLQKREAPGRLMRRMLASLDNVLASRESPLEIKEPMALKFLPHSLLEELRIVKMSQKLGMHPLLHMLMD</sequence>
<dbReference type="PANTHER" id="PTHR47823">
    <property type="entry name" value="ION_TRANS DOMAIN-CONTAINING PROTEIN"/>
    <property type="match status" value="1"/>
</dbReference>
<accession>A0A812M0Q1</accession>
<dbReference type="SUPFAM" id="SSF81324">
    <property type="entry name" value="Voltage-gated potassium channels"/>
    <property type="match status" value="1"/>
</dbReference>
<keyword evidence="4 5" id="KW-0472">Membrane</keyword>
<name>A0A812M0Q1_9DINO</name>
<reference evidence="7" key="1">
    <citation type="submission" date="2021-02" db="EMBL/GenBank/DDBJ databases">
        <authorList>
            <person name="Dougan E. K."/>
            <person name="Rhodes N."/>
            <person name="Thang M."/>
            <person name="Chan C."/>
        </authorList>
    </citation>
    <scope>NUCLEOTIDE SEQUENCE</scope>
</reference>
<dbReference type="GO" id="GO:0016020">
    <property type="term" value="C:membrane"/>
    <property type="evidence" value="ECO:0007669"/>
    <property type="project" value="UniProtKB-SubCell"/>
</dbReference>
<dbReference type="Pfam" id="PF00520">
    <property type="entry name" value="Ion_trans"/>
    <property type="match status" value="1"/>
</dbReference>
<comment type="caution">
    <text evidence="7">The sequence shown here is derived from an EMBL/GenBank/DDBJ whole genome shotgun (WGS) entry which is preliminary data.</text>
</comment>
<gene>
    <name evidence="7" type="primary">Kcnh6</name>
    <name evidence="7" type="ORF">SNEC2469_LOCUS5620</name>
</gene>
<dbReference type="EMBL" id="CAJNJA010010322">
    <property type="protein sequence ID" value="CAE7256294.1"/>
    <property type="molecule type" value="Genomic_DNA"/>
</dbReference>
<evidence type="ECO:0000313" key="7">
    <source>
        <dbReference type="EMBL" id="CAE7256294.1"/>
    </source>
</evidence>
<comment type="subcellular location">
    <subcellularLocation>
        <location evidence="1">Membrane</location>
        <topology evidence="1">Multi-pass membrane protein</topology>
    </subcellularLocation>
</comment>
<dbReference type="AlphaFoldDB" id="A0A812M0Q1"/>
<evidence type="ECO:0000259" key="6">
    <source>
        <dbReference type="Pfam" id="PF00520"/>
    </source>
</evidence>
<evidence type="ECO:0000256" key="3">
    <source>
        <dbReference type="ARBA" id="ARBA00022989"/>
    </source>
</evidence>
<feature type="domain" description="Ion transport" evidence="6">
    <location>
        <begin position="21"/>
        <end position="263"/>
    </location>
</feature>
<feature type="transmembrane region" description="Helical" evidence="5">
    <location>
        <begin position="21"/>
        <end position="42"/>
    </location>
</feature>
<evidence type="ECO:0000313" key="8">
    <source>
        <dbReference type="Proteomes" id="UP000601435"/>
    </source>
</evidence>
<feature type="transmembrane region" description="Helical" evidence="5">
    <location>
        <begin position="232"/>
        <end position="250"/>
    </location>
</feature>
<feature type="transmembrane region" description="Helical" evidence="5">
    <location>
        <begin position="62"/>
        <end position="79"/>
    </location>
</feature>
<keyword evidence="2 5" id="KW-0812">Transmembrane</keyword>
<keyword evidence="3 5" id="KW-1133">Transmembrane helix</keyword>
<feature type="transmembrane region" description="Helical" evidence="5">
    <location>
        <begin position="91"/>
        <end position="113"/>
    </location>
</feature>
<dbReference type="Proteomes" id="UP000601435">
    <property type="component" value="Unassembled WGS sequence"/>
</dbReference>
<feature type="transmembrane region" description="Helical" evidence="5">
    <location>
        <begin position="156"/>
        <end position="178"/>
    </location>
</feature>
<dbReference type="Gene3D" id="1.10.287.70">
    <property type="match status" value="1"/>
</dbReference>
<evidence type="ECO:0000256" key="4">
    <source>
        <dbReference type="ARBA" id="ARBA00023136"/>
    </source>
</evidence>
<dbReference type="InterPro" id="IPR005821">
    <property type="entry name" value="Ion_trans_dom"/>
</dbReference>
<dbReference type="GO" id="GO:0005216">
    <property type="term" value="F:monoatomic ion channel activity"/>
    <property type="evidence" value="ECO:0007669"/>
    <property type="project" value="InterPro"/>
</dbReference>
<evidence type="ECO:0000256" key="1">
    <source>
        <dbReference type="ARBA" id="ARBA00004141"/>
    </source>
</evidence>
<evidence type="ECO:0000256" key="5">
    <source>
        <dbReference type="SAM" id="Phobius"/>
    </source>
</evidence>
<dbReference type="PANTHER" id="PTHR47823:SF9">
    <property type="entry name" value="CHROMOSOME UNDETERMINED SCAFFOLD_10, WHOLE GENOME SHOTGUN SEQUENCE"/>
    <property type="match status" value="1"/>
</dbReference>
<feature type="non-terminal residue" evidence="7">
    <location>
        <position position="344"/>
    </location>
</feature>
<organism evidence="7 8">
    <name type="scientific">Symbiodinium necroappetens</name>
    <dbReference type="NCBI Taxonomy" id="1628268"/>
    <lineage>
        <taxon>Eukaryota</taxon>
        <taxon>Sar</taxon>
        <taxon>Alveolata</taxon>
        <taxon>Dinophyceae</taxon>
        <taxon>Suessiales</taxon>
        <taxon>Symbiodiniaceae</taxon>
        <taxon>Symbiodinium</taxon>
    </lineage>
</organism>
<protein>
    <submittedName>
        <fullName evidence="7">Kcnh6 protein</fullName>
    </submittedName>
</protein>
<keyword evidence="8" id="KW-1185">Reference proteome</keyword>
<proteinExistence type="predicted"/>